<reference evidence="8 9" key="1">
    <citation type="journal article" date="2024" name="BMC Genomics">
        <title>De novo assembly and annotation of Popillia japonica's genome with initial clues to its potential as an invasive pest.</title>
        <authorList>
            <person name="Cucini C."/>
            <person name="Boschi S."/>
            <person name="Funari R."/>
            <person name="Cardaioli E."/>
            <person name="Iannotti N."/>
            <person name="Marturano G."/>
            <person name="Paoli F."/>
            <person name="Bruttini M."/>
            <person name="Carapelli A."/>
            <person name="Frati F."/>
            <person name="Nardi F."/>
        </authorList>
    </citation>
    <scope>NUCLEOTIDE SEQUENCE [LARGE SCALE GENOMIC DNA]</scope>
    <source>
        <strain evidence="8">DMR45628</strain>
    </source>
</reference>
<keyword evidence="2 5" id="KW-0863">Zinc-finger</keyword>
<gene>
    <name evidence="8" type="ORF">QE152_g4744</name>
</gene>
<evidence type="ECO:0000256" key="6">
    <source>
        <dbReference type="SAM" id="MobiDB-lite"/>
    </source>
</evidence>
<dbReference type="GO" id="GO:0008270">
    <property type="term" value="F:zinc ion binding"/>
    <property type="evidence" value="ECO:0007669"/>
    <property type="project" value="UniProtKB-KW"/>
</dbReference>
<evidence type="ECO:0000256" key="1">
    <source>
        <dbReference type="ARBA" id="ARBA00022723"/>
    </source>
</evidence>
<keyword evidence="4 5" id="KW-0238">DNA-binding</keyword>
<sequence length="976" mass="112040">MKDKGRTYFKFPIRDIDRAKVWQTNCGNEKIASMDISALKYLKICERHFLRSQFTFSTKCKSLIKSAVPKIFDENEIVEEPDPPKTPPKEVKPPRKWRVISCRRQIKVEEPNIVCDLSPDDSDNSLLSHVKSEPQSPANESDAESSTSEHTVKLPIIMQSMPETQVDILTNNHETPIKEYGFSYQESNRIGEQSSDDNLQQYKTAIPKRFDQKATEEELAVSVSPLKALKTYSRKQKNRANTDSRFCAIYASASDSSLLVHVKSEPQSPASVSGGDSVTSDHAANTPTTMEVVSENKENIVKTEDEIVEQKYGQRCRETYRARTRRKAFSNTNVIDNLLKFKSEAVKTFIKMQLFYSRKSKWTRKEMQLAYSIFRKYPDAYGFLLEKSVVVNVSIVCIPSIAHCRFASMNLPALSSNTCCYKNCFKHRLKDDGITYFSFPIKDIVRTKVWQTNCGNKKVALMDRTALKHMKICERHFLSRQLTKNSKRKLLAKSAVPKRFDEKVRDHKLLLQWLENCSNTELICKDRDSLRYKKICEKHFYRRDIIISSKRKCLRKYAVPKKINTEESVQESDPPKTPPKEVKSYSRQRKLEEPNIVCDLSPDDSDNSLLSDVKSEPQSPANESDVESTTSEHTVKLPIIMQSMSAIKVNILTNNHEPHIKEYHQETNRIREQSSDNNLQQHKTAIPKRFDQKATEEELVVSVSPLKALKTYSRKQKDGVNTDIRSCALDTSDSDSSLLLHVKSEPQSPADISGGDSVTSDHAANIPTTMEVVSENKLNILTTEVDIVEQKYEPRCRETYRARTRRKAFSNTSVIDNLLSFKSEAVKTFIKMQLFYSRKSKWTREEMQLAYSIFRKYPDAYGFLLEKYGGSKNVPFKDGGSKNVKLTEALVKFVVQDNLPFNIVEGKGFLSFMKEVAALYKVPTRNTIKNNIDRKNEVVSTAFKNILKKWKYFTITTDIWTADMQTRSLMGFTVHF</sequence>
<dbReference type="Pfam" id="PF05485">
    <property type="entry name" value="THAP"/>
    <property type="match status" value="3"/>
</dbReference>
<keyword evidence="3" id="KW-0862">Zinc</keyword>
<dbReference type="Proteomes" id="UP001458880">
    <property type="component" value="Unassembled WGS sequence"/>
</dbReference>
<dbReference type="Gene3D" id="1.10.10.1070">
    <property type="entry name" value="Zinc finger, BED domain-containing"/>
    <property type="match status" value="1"/>
</dbReference>
<evidence type="ECO:0000256" key="4">
    <source>
        <dbReference type="ARBA" id="ARBA00023125"/>
    </source>
</evidence>
<feature type="domain" description="THAP-type" evidence="7">
    <location>
        <begin position="1"/>
        <end position="72"/>
    </location>
</feature>
<feature type="region of interest" description="Disordered" evidence="6">
    <location>
        <begin position="114"/>
        <end position="150"/>
    </location>
</feature>
<feature type="domain" description="THAP-type" evidence="7">
    <location>
        <begin position="414"/>
        <end position="500"/>
    </location>
</feature>
<dbReference type="AlphaFoldDB" id="A0AAW1MZQ7"/>
<dbReference type="SUPFAM" id="SSF57716">
    <property type="entry name" value="Glucocorticoid receptor-like (DNA-binding domain)"/>
    <property type="match status" value="3"/>
</dbReference>
<dbReference type="PANTHER" id="PTHR46600">
    <property type="entry name" value="THAP DOMAIN-CONTAINING"/>
    <property type="match status" value="1"/>
</dbReference>
<dbReference type="GO" id="GO:0043565">
    <property type="term" value="F:sequence-specific DNA binding"/>
    <property type="evidence" value="ECO:0007669"/>
    <property type="project" value="InterPro"/>
</dbReference>
<dbReference type="SUPFAM" id="SSF140996">
    <property type="entry name" value="Hermes dimerisation domain"/>
    <property type="match status" value="1"/>
</dbReference>
<feature type="region of interest" description="Disordered" evidence="6">
    <location>
        <begin position="264"/>
        <end position="286"/>
    </location>
</feature>
<accession>A0AAW1MZQ7</accession>
<evidence type="ECO:0000259" key="7">
    <source>
        <dbReference type="PROSITE" id="PS50950"/>
    </source>
</evidence>
<proteinExistence type="predicted"/>
<keyword evidence="9" id="KW-1185">Reference proteome</keyword>
<feature type="compositionally biased region" description="Polar residues" evidence="6">
    <location>
        <begin position="616"/>
        <end position="632"/>
    </location>
</feature>
<name>A0AAW1MZQ7_POPJA</name>
<protein>
    <submittedName>
        <fullName evidence="8">THAP domain</fullName>
    </submittedName>
</protein>
<evidence type="ECO:0000313" key="9">
    <source>
        <dbReference type="Proteomes" id="UP001458880"/>
    </source>
</evidence>
<dbReference type="InterPro" id="IPR006612">
    <property type="entry name" value="THAP_Znf"/>
</dbReference>
<organism evidence="8 9">
    <name type="scientific">Popillia japonica</name>
    <name type="common">Japanese beetle</name>
    <dbReference type="NCBI Taxonomy" id="7064"/>
    <lineage>
        <taxon>Eukaryota</taxon>
        <taxon>Metazoa</taxon>
        <taxon>Ecdysozoa</taxon>
        <taxon>Arthropoda</taxon>
        <taxon>Hexapoda</taxon>
        <taxon>Insecta</taxon>
        <taxon>Pterygota</taxon>
        <taxon>Neoptera</taxon>
        <taxon>Endopterygota</taxon>
        <taxon>Coleoptera</taxon>
        <taxon>Polyphaga</taxon>
        <taxon>Scarabaeiformia</taxon>
        <taxon>Scarabaeidae</taxon>
        <taxon>Rutelinae</taxon>
        <taxon>Popillia</taxon>
    </lineage>
</organism>
<dbReference type="InterPro" id="IPR026516">
    <property type="entry name" value="THAP1/10"/>
</dbReference>
<evidence type="ECO:0000256" key="3">
    <source>
        <dbReference type="ARBA" id="ARBA00022833"/>
    </source>
</evidence>
<feature type="compositionally biased region" description="Polar residues" evidence="6">
    <location>
        <begin position="265"/>
        <end position="286"/>
    </location>
</feature>
<evidence type="ECO:0000256" key="2">
    <source>
        <dbReference type="ARBA" id="ARBA00022771"/>
    </source>
</evidence>
<feature type="compositionally biased region" description="Polar residues" evidence="6">
    <location>
        <begin position="133"/>
        <end position="149"/>
    </location>
</feature>
<dbReference type="SMART" id="SM00980">
    <property type="entry name" value="THAP"/>
    <property type="match status" value="3"/>
</dbReference>
<feature type="region of interest" description="Disordered" evidence="6">
    <location>
        <begin position="565"/>
        <end position="632"/>
    </location>
</feature>
<dbReference type="PANTHER" id="PTHR46600:SF11">
    <property type="entry name" value="THAP DOMAIN-CONTAINING PROTEIN 10"/>
    <property type="match status" value="1"/>
</dbReference>
<feature type="compositionally biased region" description="Basic and acidic residues" evidence="6">
    <location>
        <begin position="578"/>
        <end position="593"/>
    </location>
</feature>
<dbReference type="EMBL" id="JASPKY010000025">
    <property type="protein sequence ID" value="KAK9751845.1"/>
    <property type="molecule type" value="Genomic_DNA"/>
</dbReference>
<dbReference type="SMART" id="SM00692">
    <property type="entry name" value="DM3"/>
    <property type="match status" value="3"/>
</dbReference>
<keyword evidence="1" id="KW-0479">Metal-binding</keyword>
<dbReference type="PROSITE" id="PS50950">
    <property type="entry name" value="ZF_THAP"/>
    <property type="match status" value="2"/>
</dbReference>
<evidence type="ECO:0000313" key="8">
    <source>
        <dbReference type="EMBL" id="KAK9751845.1"/>
    </source>
</evidence>
<evidence type="ECO:0000256" key="5">
    <source>
        <dbReference type="PROSITE-ProRule" id="PRU00309"/>
    </source>
</evidence>
<comment type="caution">
    <text evidence="8">The sequence shown here is derived from an EMBL/GenBank/DDBJ whole genome shotgun (WGS) entry which is preliminary data.</text>
</comment>